<evidence type="ECO:0000313" key="2">
    <source>
        <dbReference type="EMBL" id="QJA79394.1"/>
    </source>
</evidence>
<proteinExistence type="predicted"/>
<sequence>MKCPYDGSNLYKLGISLVCPRCDYKVIQPNKKWIPELHLKKSFPSDYDWSLFTTTNTTISGGTATISTGETQATLVSPQFTNLTRSNTQLRDFTKIKIEETSGSLNDGKISLDASNDGGTTWIRIKDNGHIYDLNYGNEDAGGGTKQTKYNDLRIRIILKRQAVSDTSPSISLFKISFNQIPDDGRRTY</sequence>
<name>A0A6M3KCJ8_9ZZZZ</name>
<gene>
    <name evidence="2" type="ORF">MM415A00901_0017</name>
    <name evidence="1" type="ORF">MM415B00267_0024</name>
</gene>
<dbReference type="EMBL" id="MT142379">
    <property type="protein sequence ID" value="QJA79394.1"/>
    <property type="molecule type" value="Genomic_DNA"/>
</dbReference>
<accession>A0A6M3KCJ8</accession>
<dbReference type="AlphaFoldDB" id="A0A6M3KCJ8"/>
<organism evidence="2">
    <name type="scientific">viral metagenome</name>
    <dbReference type="NCBI Taxonomy" id="1070528"/>
    <lineage>
        <taxon>unclassified sequences</taxon>
        <taxon>metagenomes</taxon>
        <taxon>organismal metagenomes</taxon>
    </lineage>
</organism>
<reference evidence="2" key="1">
    <citation type="submission" date="2020-03" db="EMBL/GenBank/DDBJ databases">
        <title>The deep terrestrial virosphere.</title>
        <authorList>
            <person name="Holmfeldt K."/>
            <person name="Nilsson E."/>
            <person name="Simone D."/>
            <person name="Lopez-Fernandez M."/>
            <person name="Wu X."/>
            <person name="de Brujin I."/>
            <person name="Lundin D."/>
            <person name="Andersson A."/>
            <person name="Bertilsson S."/>
            <person name="Dopson M."/>
        </authorList>
    </citation>
    <scope>NUCLEOTIDE SEQUENCE</scope>
    <source>
        <strain evidence="2">MM415A00901</strain>
        <strain evidence="1">MM415B00267</strain>
    </source>
</reference>
<evidence type="ECO:0000313" key="1">
    <source>
        <dbReference type="EMBL" id="QJA67198.1"/>
    </source>
</evidence>
<dbReference type="EMBL" id="MT141567">
    <property type="protein sequence ID" value="QJA67198.1"/>
    <property type="molecule type" value="Genomic_DNA"/>
</dbReference>
<protein>
    <submittedName>
        <fullName evidence="2">Uncharacterized protein</fullName>
    </submittedName>
</protein>